<dbReference type="InterPro" id="IPR029058">
    <property type="entry name" value="AB_hydrolase_fold"/>
</dbReference>
<feature type="domain" description="Alpha/beta hydrolase fold-3" evidence="1">
    <location>
        <begin position="90"/>
        <end position="252"/>
    </location>
</feature>
<keyword evidence="2" id="KW-0378">Hydrolase</keyword>
<dbReference type="AlphaFoldDB" id="A0A238VYK3"/>
<dbReference type="PANTHER" id="PTHR42886">
    <property type="entry name" value="RE40534P-RELATED"/>
    <property type="match status" value="1"/>
</dbReference>
<dbReference type="InterPro" id="IPR013094">
    <property type="entry name" value="AB_hydrolase_3"/>
</dbReference>
<dbReference type="EMBL" id="FZNT01000002">
    <property type="protein sequence ID" value="SNR39392.1"/>
    <property type="molecule type" value="Genomic_DNA"/>
</dbReference>
<dbReference type="PANTHER" id="PTHR42886:SF29">
    <property type="entry name" value="PUMMELIG, ISOFORM A"/>
    <property type="match status" value="1"/>
</dbReference>
<dbReference type="OrthoDB" id="9808543at2"/>
<dbReference type="GO" id="GO:0016787">
    <property type="term" value="F:hydrolase activity"/>
    <property type="evidence" value="ECO:0007669"/>
    <property type="project" value="UniProtKB-KW"/>
</dbReference>
<proteinExistence type="predicted"/>
<protein>
    <submittedName>
        <fullName evidence="2">Alpha/beta hydrolase fold</fullName>
    </submittedName>
</protein>
<accession>A0A238VYK3</accession>
<organism evidence="2 3">
    <name type="scientific">Lutibacter agarilyticus</name>
    <dbReference type="NCBI Taxonomy" id="1109740"/>
    <lineage>
        <taxon>Bacteria</taxon>
        <taxon>Pseudomonadati</taxon>
        <taxon>Bacteroidota</taxon>
        <taxon>Flavobacteriia</taxon>
        <taxon>Flavobacteriales</taxon>
        <taxon>Flavobacteriaceae</taxon>
        <taxon>Lutibacter</taxon>
    </lineage>
</organism>
<sequence>MSSIRNTIVKSKYHNKPILTDLFYKETNTKKPVVIFCHGYKGYKDWGAWNLAAEEFMKQDLFFVKFNFSHNGGTTENPIDFPDLEAFGQNNFTLELDDLETVINWLISNSDFENEADFENITLIGHSRGGGIVTLKAAENNKISKVISWAGVSDFGARFPKDEKILQYWEKEGVSYIENARTKQQMPHYFQFYTNFKENEERLTIKNAVTNLSIPHLIIQGELDDVVKTNEAENLHRWNPKSELIVVEGMNHPLGCTQPWTAAKMPVHLAEVVNYSVDFIKK</sequence>
<dbReference type="Proteomes" id="UP000198384">
    <property type="component" value="Unassembled WGS sequence"/>
</dbReference>
<dbReference type="Gene3D" id="3.40.50.1820">
    <property type="entry name" value="alpha/beta hydrolase"/>
    <property type="match status" value="1"/>
</dbReference>
<dbReference type="Pfam" id="PF07859">
    <property type="entry name" value="Abhydrolase_3"/>
    <property type="match status" value="1"/>
</dbReference>
<evidence type="ECO:0000313" key="2">
    <source>
        <dbReference type="EMBL" id="SNR39392.1"/>
    </source>
</evidence>
<name>A0A238VYK3_9FLAO</name>
<reference evidence="2 3" key="1">
    <citation type="submission" date="2017-06" db="EMBL/GenBank/DDBJ databases">
        <authorList>
            <person name="Kim H.J."/>
            <person name="Triplett B.A."/>
        </authorList>
    </citation>
    <scope>NUCLEOTIDE SEQUENCE [LARGE SCALE GENOMIC DNA]</scope>
    <source>
        <strain evidence="2 3">DSM 29150</strain>
    </source>
</reference>
<keyword evidence="3" id="KW-1185">Reference proteome</keyword>
<evidence type="ECO:0000259" key="1">
    <source>
        <dbReference type="Pfam" id="PF07859"/>
    </source>
</evidence>
<gene>
    <name evidence="2" type="ORF">SAMN06265371_102252</name>
</gene>
<dbReference type="RefSeq" id="WP_089380442.1">
    <property type="nucleotide sequence ID" value="NZ_FZNT01000002.1"/>
</dbReference>
<dbReference type="SUPFAM" id="SSF53474">
    <property type="entry name" value="alpha/beta-Hydrolases"/>
    <property type="match status" value="1"/>
</dbReference>
<evidence type="ECO:0000313" key="3">
    <source>
        <dbReference type="Proteomes" id="UP000198384"/>
    </source>
</evidence>